<dbReference type="GO" id="GO:0004252">
    <property type="term" value="F:serine-type endopeptidase activity"/>
    <property type="evidence" value="ECO:0007669"/>
    <property type="project" value="InterPro"/>
</dbReference>
<keyword evidence="2" id="KW-0645">Protease</keyword>
<proteinExistence type="inferred from homology"/>
<organism evidence="2 3">
    <name type="scientific">Colletotrichum chrysophilum</name>
    <dbReference type="NCBI Taxonomy" id="1836956"/>
    <lineage>
        <taxon>Eukaryota</taxon>
        <taxon>Fungi</taxon>
        <taxon>Dikarya</taxon>
        <taxon>Ascomycota</taxon>
        <taxon>Pezizomycotina</taxon>
        <taxon>Sordariomycetes</taxon>
        <taxon>Hypocreomycetidae</taxon>
        <taxon>Glomerellales</taxon>
        <taxon>Glomerellaceae</taxon>
        <taxon>Colletotrichum</taxon>
        <taxon>Colletotrichum gloeosporioides species complex</taxon>
    </lineage>
</organism>
<dbReference type="SUPFAM" id="SSF52743">
    <property type="entry name" value="Subtilisin-like"/>
    <property type="match status" value="1"/>
</dbReference>
<accession>A0AAD9EAC2</accession>
<name>A0AAD9EAC2_9PEZI</name>
<dbReference type="EMBL" id="JAQOWY010000529">
    <property type="protein sequence ID" value="KAK1840798.1"/>
    <property type="molecule type" value="Genomic_DNA"/>
</dbReference>
<dbReference type="InterPro" id="IPR036852">
    <property type="entry name" value="Peptidase_S8/S53_dom_sf"/>
</dbReference>
<evidence type="ECO:0000313" key="3">
    <source>
        <dbReference type="Proteomes" id="UP001243330"/>
    </source>
</evidence>
<dbReference type="PROSITE" id="PS51892">
    <property type="entry name" value="SUBTILASE"/>
    <property type="match status" value="1"/>
</dbReference>
<keyword evidence="2" id="KW-0378">Hydrolase</keyword>
<comment type="caution">
    <text evidence="2">The sequence shown here is derived from an EMBL/GenBank/DDBJ whole genome shotgun (WGS) entry which is preliminary data.</text>
</comment>
<protein>
    <submittedName>
        <fullName evidence="2">Subtilisin-like serine protease pr1c</fullName>
    </submittedName>
</protein>
<dbReference type="AlphaFoldDB" id="A0AAD9EAC2"/>
<dbReference type="Proteomes" id="UP001243330">
    <property type="component" value="Unassembled WGS sequence"/>
</dbReference>
<sequence>MHLTQLDVDPIDTCQGYGTLVAGTITPKDSELGYTGAAPDVTLDAY</sequence>
<evidence type="ECO:0000256" key="1">
    <source>
        <dbReference type="PROSITE-ProRule" id="PRU01240"/>
    </source>
</evidence>
<keyword evidence="3" id="KW-1185">Reference proteome</keyword>
<comment type="caution">
    <text evidence="1">Lacks conserved residue(s) required for the propagation of feature annotation.</text>
</comment>
<comment type="similarity">
    <text evidence="1">Belongs to the peptidase S8 family.</text>
</comment>
<dbReference type="GO" id="GO:0006508">
    <property type="term" value="P:proteolysis"/>
    <property type="evidence" value="ECO:0007669"/>
    <property type="project" value="UniProtKB-KW"/>
</dbReference>
<reference evidence="2" key="1">
    <citation type="submission" date="2023-01" db="EMBL/GenBank/DDBJ databases">
        <title>Colletotrichum chrysophilum M932 genome sequence.</title>
        <authorList>
            <person name="Baroncelli R."/>
        </authorList>
    </citation>
    <scope>NUCLEOTIDE SEQUENCE</scope>
    <source>
        <strain evidence="2">M932</strain>
    </source>
</reference>
<evidence type="ECO:0000313" key="2">
    <source>
        <dbReference type="EMBL" id="KAK1840798.1"/>
    </source>
</evidence>
<gene>
    <name evidence="2" type="ORF">CCHR01_16561</name>
</gene>